<organism evidence="2 3">
    <name type="scientific">Streptococcus troglodytae</name>
    <dbReference type="NCBI Taxonomy" id="1111760"/>
    <lineage>
        <taxon>Bacteria</taxon>
        <taxon>Bacillati</taxon>
        <taxon>Bacillota</taxon>
        <taxon>Bacilli</taxon>
        <taxon>Lactobacillales</taxon>
        <taxon>Streptococcaceae</taxon>
        <taxon>Streptococcus</taxon>
    </lineage>
</organism>
<keyword evidence="3" id="KW-1185">Reference proteome</keyword>
<dbReference type="AlphaFoldDB" id="A0A1L7LMD2"/>
<sequence length="115" mass="12444">MNTNGGKQMNGLTISGLSLAVIGILVIIWGITKVSVSLANPDFMSFATGGLILLAIGLCLVPQLSFIYQIVGIWLAAVAVMVYIYSLPNMDFIVMAISFLVTIALALWISFKFWK</sequence>
<feature type="transmembrane region" description="Helical" evidence="1">
    <location>
        <begin position="66"/>
        <end position="86"/>
    </location>
</feature>
<dbReference type="RefSeq" id="WP_128833954.1">
    <property type="nucleotide sequence ID" value="NZ_AP014612.1"/>
</dbReference>
<feature type="transmembrane region" description="Helical" evidence="1">
    <location>
        <begin position="43"/>
        <end position="61"/>
    </location>
</feature>
<accession>A0A1L7LMD2</accession>
<keyword evidence="1" id="KW-1133">Transmembrane helix</keyword>
<evidence type="ECO:0000313" key="2">
    <source>
        <dbReference type="EMBL" id="BAQ25290.1"/>
    </source>
</evidence>
<evidence type="ECO:0000256" key="1">
    <source>
        <dbReference type="SAM" id="Phobius"/>
    </source>
</evidence>
<gene>
    <name evidence="2" type="ORF">SRT_20290</name>
</gene>
<dbReference type="Proteomes" id="UP000217758">
    <property type="component" value="Chromosome"/>
</dbReference>
<keyword evidence="1" id="KW-0812">Transmembrane</keyword>
<protein>
    <submittedName>
        <fullName evidence="2">Uncharacterized protein</fullName>
    </submittedName>
</protein>
<dbReference type="KEGG" id="strg:SRT_20290"/>
<proteinExistence type="predicted"/>
<keyword evidence="1" id="KW-0472">Membrane</keyword>
<name>A0A1L7LMD2_9STRE</name>
<feature type="transmembrane region" description="Helical" evidence="1">
    <location>
        <begin position="92"/>
        <end position="111"/>
    </location>
</feature>
<feature type="transmembrane region" description="Helical" evidence="1">
    <location>
        <begin position="12"/>
        <end position="31"/>
    </location>
</feature>
<evidence type="ECO:0000313" key="3">
    <source>
        <dbReference type="Proteomes" id="UP000217758"/>
    </source>
</evidence>
<reference evidence="2 3" key="1">
    <citation type="journal article" date="2016" name="Microbiol. Immunol.">
        <title>Complete genome sequence of Streptococcus troglodytae TKU31 isolated from the oral cavity of a chimpanzee (Pan troglodytes).</title>
        <authorList>
            <person name="Okamoto M."/>
            <person name="Naito M."/>
            <person name="Miyanohara M."/>
            <person name="Imai S."/>
            <person name="Nomura Y."/>
            <person name="Saito W."/>
            <person name="Momoi Y."/>
            <person name="Takada K."/>
            <person name="Miyabe-Nishiwaki T."/>
            <person name="Tomonaga M."/>
            <person name="Hanada N."/>
        </authorList>
    </citation>
    <scope>NUCLEOTIDE SEQUENCE [LARGE SCALE GENOMIC DNA]</scope>
    <source>
        <strain evidence="3">TKU 31</strain>
    </source>
</reference>
<dbReference type="EMBL" id="AP014612">
    <property type="protein sequence ID" value="BAQ25290.1"/>
    <property type="molecule type" value="Genomic_DNA"/>
</dbReference>